<accession>A0A081BW66</accession>
<dbReference type="AlphaFoldDB" id="A0A081BW66"/>
<dbReference type="GO" id="GO:0004386">
    <property type="term" value="F:helicase activity"/>
    <property type="evidence" value="ECO:0007669"/>
    <property type="project" value="UniProtKB-KW"/>
</dbReference>
<dbReference type="STRING" id="1499967.U27_03533"/>
<dbReference type="Proteomes" id="UP000030661">
    <property type="component" value="Unassembled WGS sequence"/>
</dbReference>
<dbReference type="PANTHER" id="PTHR30595">
    <property type="entry name" value="GLPR-RELATED TRANSCRIPTIONAL REPRESSOR"/>
    <property type="match status" value="1"/>
</dbReference>
<keyword evidence="1" id="KW-0378">Hydrolase</keyword>
<evidence type="ECO:0000313" key="2">
    <source>
        <dbReference type="Proteomes" id="UP000030661"/>
    </source>
</evidence>
<dbReference type="PANTHER" id="PTHR30595:SF6">
    <property type="entry name" value="SCHLAFEN ALBA-2 DOMAIN-CONTAINING PROTEIN"/>
    <property type="match status" value="1"/>
</dbReference>
<keyword evidence="1" id="KW-0067">ATP-binding</keyword>
<name>A0A081BW66_VECG1</name>
<gene>
    <name evidence="1" type="ORF">U27_03533</name>
</gene>
<dbReference type="HOGENOM" id="CLU_1552272_0_0_0"/>
<sequence length="172" mass="19318">MRLFQASGAFHYDLVEIDRARLTDLDLGQIGQYFTRHSINFFEESEAERLRLMFYSDILGERQRPTLSGLLLFGMAPERLLPQSGVSFAHFAGSKITADLVDKKTIGGALPQQVEGTLAAIKINLLTPSTIIGAKRIDTPPYPDRVLREWSARKRQSSDAACSFWNRARNST</sequence>
<protein>
    <submittedName>
        <fullName evidence="1">DNA helicase-related protein</fullName>
    </submittedName>
</protein>
<organism evidence="1">
    <name type="scientific">Vecturithrix granuli</name>
    <dbReference type="NCBI Taxonomy" id="1499967"/>
    <lineage>
        <taxon>Bacteria</taxon>
        <taxon>Candidatus Moduliflexota</taxon>
        <taxon>Candidatus Vecturitrichia</taxon>
        <taxon>Candidatus Vecturitrichales</taxon>
        <taxon>Candidatus Vecturitrichaceae</taxon>
        <taxon>Candidatus Vecturithrix</taxon>
    </lineage>
</organism>
<dbReference type="EMBL" id="DF820465">
    <property type="protein sequence ID" value="GAK56571.1"/>
    <property type="molecule type" value="Genomic_DNA"/>
</dbReference>
<keyword evidence="1" id="KW-0547">Nucleotide-binding</keyword>
<evidence type="ECO:0000313" key="1">
    <source>
        <dbReference type="EMBL" id="GAK56571.1"/>
    </source>
</evidence>
<proteinExistence type="predicted"/>
<reference evidence="1" key="1">
    <citation type="journal article" date="2015" name="PeerJ">
        <title>First genomic representation of candidate bacterial phylum KSB3 points to enhanced environmental sensing as a trigger of wastewater bulking.</title>
        <authorList>
            <person name="Sekiguchi Y."/>
            <person name="Ohashi A."/>
            <person name="Parks D.H."/>
            <person name="Yamauchi T."/>
            <person name="Tyson G.W."/>
            <person name="Hugenholtz P."/>
        </authorList>
    </citation>
    <scope>NUCLEOTIDE SEQUENCE [LARGE SCALE GENOMIC DNA]</scope>
</reference>
<dbReference type="eggNOG" id="COG2865">
    <property type="taxonomic scope" value="Bacteria"/>
</dbReference>
<keyword evidence="2" id="KW-1185">Reference proteome</keyword>
<keyword evidence="1" id="KW-0347">Helicase</keyword>